<feature type="transmembrane region" description="Helical" evidence="1">
    <location>
        <begin position="262"/>
        <end position="280"/>
    </location>
</feature>
<evidence type="ECO:0000313" key="4">
    <source>
        <dbReference type="Proteomes" id="UP000323506"/>
    </source>
</evidence>
<dbReference type="Gene3D" id="3.60.40.10">
    <property type="entry name" value="PPM-type phosphatase domain"/>
    <property type="match status" value="1"/>
</dbReference>
<sequence>MIPVNALPLPRRGAVNQLCFRVEGSTWKISLSACSISTFPSRVSLFLHIFFFVRLRVFCSTYIFPFDATFSFVLKKQSSRLPNVGEGDIVFQLRAIHDIDTTFSKEASRNNLASGSTATIILIADGQILVANIGDSKAILCSEKFHSPSEARGSHLKVASCLLLPAIQLAVGISHPSWISLPFFIGSCIGLVDLSLTSNFLGLFRLWKALQFYAGFSIFMLYVYQLPIEFSSMLQWIADFVGLCKICSTSEWTEICSSVSLVLFYIMVCTSFITIGLILFKDFS</sequence>
<keyword evidence="1" id="KW-0812">Transmembrane</keyword>
<dbReference type="GO" id="GO:0008381">
    <property type="term" value="F:mechanosensitive monoatomic ion channel activity"/>
    <property type="evidence" value="ECO:0007669"/>
    <property type="project" value="InterPro"/>
</dbReference>
<organism evidence="3 4">
    <name type="scientific">Gossypium darwinii</name>
    <name type="common">Darwin's cotton</name>
    <name type="synonym">Gossypium barbadense var. darwinii</name>
    <dbReference type="NCBI Taxonomy" id="34276"/>
    <lineage>
        <taxon>Eukaryota</taxon>
        <taxon>Viridiplantae</taxon>
        <taxon>Streptophyta</taxon>
        <taxon>Embryophyta</taxon>
        <taxon>Tracheophyta</taxon>
        <taxon>Spermatophyta</taxon>
        <taxon>Magnoliopsida</taxon>
        <taxon>eudicotyledons</taxon>
        <taxon>Gunneridae</taxon>
        <taxon>Pentapetalae</taxon>
        <taxon>rosids</taxon>
        <taxon>malvids</taxon>
        <taxon>Malvales</taxon>
        <taxon>Malvaceae</taxon>
        <taxon>Malvoideae</taxon>
        <taxon>Gossypium</taxon>
    </lineage>
</organism>
<dbReference type="InterPro" id="IPR036457">
    <property type="entry name" value="PPM-type-like_dom_sf"/>
</dbReference>
<evidence type="ECO:0000256" key="1">
    <source>
        <dbReference type="SAM" id="Phobius"/>
    </source>
</evidence>
<dbReference type="Proteomes" id="UP000323506">
    <property type="component" value="Chromosome D12"/>
</dbReference>
<accession>A0A5D2A5M1</accession>
<feature type="domain" description="PPM-type phosphatase" evidence="2">
    <location>
        <begin position="97"/>
        <end position="143"/>
    </location>
</feature>
<dbReference type="InterPro" id="IPR027272">
    <property type="entry name" value="Piezo"/>
</dbReference>
<keyword evidence="1" id="KW-0472">Membrane</keyword>
<name>A0A5D2A5M1_GOSDA</name>
<dbReference type="PANTHER" id="PTHR47049">
    <property type="entry name" value="PIEZO-TYPE MECHANOSENSITIVE ION CHANNEL HOMOLOG"/>
    <property type="match status" value="1"/>
</dbReference>
<proteinExistence type="predicted"/>
<dbReference type="AlphaFoldDB" id="A0A5D2A5M1"/>
<dbReference type="Pfam" id="PF00481">
    <property type="entry name" value="PP2C"/>
    <property type="match status" value="1"/>
</dbReference>
<gene>
    <name evidence="3" type="ORF">ES288_D12G072300v1</name>
</gene>
<keyword evidence="4" id="KW-1185">Reference proteome</keyword>
<protein>
    <recommendedName>
        <fullName evidence="2">PPM-type phosphatase domain-containing protein</fullName>
    </recommendedName>
</protein>
<evidence type="ECO:0000259" key="2">
    <source>
        <dbReference type="Pfam" id="PF00481"/>
    </source>
</evidence>
<dbReference type="EMBL" id="CM017712">
    <property type="protein sequence ID" value="TYG40177.1"/>
    <property type="molecule type" value="Genomic_DNA"/>
</dbReference>
<reference evidence="3 4" key="1">
    <citation type="submission" date="2019-06" db="EMBL/GenBank/DDBJ databases">
        <title>WGS assembly of Gossypium darwinii.</title>
        <authorList>
            <person name="Chen Z.J."/>
            <person name="Sreedasyam A."/>
            <person name="Ando A."/>
            <person name="Song Q."/>
            <person name="De L."/>
            <person name="Hulse-Kemp A."/>
            <person name="Ding M."/>
            <person name="Ye W."/>
            <person name="Kirkbride R."/>
            <person name="Jenkins J."/>
            <person name="Plott C."/>
            <person name="Lovell J."/>
            <person name="Lin Y.-M."/>
            <person name="Vaughn R."/>
            <person name="Liu B."/>
            <person name="Li W."/>
            <person name="Simpson S."/>
            <person name="Scheffler B."/>
            <person name="Saski C."/>
            <person name="Grover C."/>
            <person name="Hu G."/>
            <person name="Conover J."/>
            <person name="Carlson J."/>
            <person name="Shu S."/>
            <person name="Boston L."/>
            <person name="Williams M."/>
            <person name="Peterson D."/>
            <person name="Mcgee K."/>
            <person name="Jones D."/>
            <person name="Wendel J."/>
            <person name="Stelly D."/>
            <person name="Grimwood J."/>
            <person name="Schmutz J."/>
        </authorList>
    </citation>
    <scope>NUCLEOTIDE SEQUENCE [LARGE SCALE GENOMIC DNA]</scope>
    <source>
        <strain evidence="3">1808015.09</strain>
    </source>
</reference>
<dbReference type="SUPFAM" id="SSF81606">
    <property type="entry name" value="PP2C-like"/>
    <property type="match status" value="1"/>
</dbReference>
<dbReference type="InterPro" id="IPR001932">
    <property type="entry name" value="PPM-type_phosphatase-like_dom"/>
</dbReference>
<keyword evidence="1" id="KW-1133">Transmembrane helix</keyword>
<dbReference type="PANTHER" id="PTHR47049:SF2">
    <property type="entry name" value="PIEZO-TYPE MECHANOSENSITIVE ION CHANNEL HOMOLOG"/>
    <property type="match status" value="1"/>
</dbReference>
<dbReference type="GO" id="GO:0016020">
    <property type="term" value="C:membrane"/>
    <property type="evidence" value="ECO:0007669"/>
    <property type="project" value="InterPro"/>
</dbReference>
<evidence type="ECO:0000313" key="3">
    <source>
        <dbReference type="EMBL" id="TYG40177.1"/>
    </source>
</evidence>
<feature type="transmembrane region" description="Helical" evidence="1">
    <location>
        <begin position="179"/>
        <end position="197"/>
    </location>
</feature>